<accession>A0A7C5Z8P4</accession>
<dbReference type="EMBL" id="DRUZ01000070">
    <property type="protein sequence ID" value="HHS01960.1"/>
    <property type="molecule type" value="Genomic_DNA"/>
</dbReference>
<evidence type="ECO:0000256" key="6">
    <source>
        <dbReference type="SAM" id="Phobius"/>
    </source>
</evidence>
<dbReference type="Gene3D" id="1.20.81.30">
    <property type="entry name" value="Type II secretion system (T2SS), domain F"/>
    <property type="match status" value="1"/>
</dbReference>
<evidence type="ECO:0000313" key="8">
    <source>
        <dbReference type="EMBL" id="HHS01960.1"/>
    </source>
</evidence>
<evidence type="ECO:0000259" key="7">
    <source>
        <dbReference type="Pfam" id="PF00482"/>
    </source>
</evidence>
<sequence>MLSLLLGVITFFVLFLFLAYYEEKVYRIRQKLSRQLIKPDESLQRYTFFGFLGDIYEKIDRQLKAAELKVSTDDFIMYYLYFAVFCFILAVILNQLTYFFVIVVCSTIGIKIILDYISTSRRFKFELKFGEFTQSVAIMLRGTPNLMSVLQQAMNEETDSKLKMELEMIVQEVQSGTTLEQALKKFKERNNFSSVVGTWVDSIVFANLSGASLSDVCTNTARKINDKLSRARLIKKKTARLKSVMLAIIGIITLTLVFILFFFPEAKECYSTTGGKIILMFVLSIVIGSTYYMLKTADDVAKR</sequence>
<dbReference type="GO" id="GO:0005886">
    <property type="term" value="C:plasma membrane"/>
    <property type="evidence" value="ECO:0007669"/>
    <property type="project" value="UniProtKB-SubCell"/>
</dbReference>
<comment type="caution">
    <text evidence="8">The sequence shown here is derived from an EMBL/GenBank/DDBJ whole genome shotgun (WGS) entry which is preliminary data.</text>
</comment>
<evidence type="ECO:0000256" key="4">
    <source>
        <dbReference type="ARBA" id="ARBA00022989"/>
    </source>
</evidence>
<keyword evidence="3 6" id="KW-0812">Transmembrane</keyword>
<organism evidence="8">
    <name type="scientific">Caldicellulosiruptor owensensis</name>
    <dbReference type="NCBI Taxonomy" id="55205"/>
    <lineage>
        <taxon>Bacteria</taxon>
        <taxon>Bacillati</taxon>
        <taxon>Bacillota</taxon>
        <taxon>Bacillota incertae sedis</taxon>
        <taxon>Caldicellulosiruptorales</taxon>
        <taxon>Caldicellulosiruptoraceae</taxon>
        <taxon>Caldicellulosiruptor</taxon>
    </lineage>
</organism>
<feature type="transmembrane region" description="Helical" evidence="6">
    <location>
        <begin position="6"/>
        <end position="21"/>
    </location>
</feature>
<gene>
    <name evidence="8" type="ORF">ENL71_05475</name>
</gene>
<proteinExistence type="predicted"/>
<keyword evidence="2" id="KW-1003">Cell membrane</keyword>
<feature type="transmembrane region" description="Helical" evidence="6">
    <location>
        <begin position="275"/>
        <end position="294"/>
    </location>
</feature>
<evidence type="ECO:0000256" key="5">
    <source>
        <dbReference type="ARBA" id="ARBA00023136"/>
    </source>
</evidence>
<dbReference type="InterPro" id="IPR018076">
    <property type="entry name" value="T2SS_GspF_dom"/>
</dbReference>
<feature type="transmembrane region" description="Helical" evidence="6">
    <location>
        <begin position="75"/>
        <end position="93"/>
    </location>
</feature>
<feature type="transmembrane region" description="Helical" evidence="6">
    <location>
        <begin position="244"/>
        <end position="263"/>
    </location>
</feature>
<dbReference type="Pfam" id="PF00482">
    <property type="entry name" value="T2SSF"/>
    <property type="match status" value="1"/>
</dbReference>
<evidence type="ECO:0000256" key="3">
    <source>
        <dbReference type="ARBA" id="ARBA00022692"/>
    </source>
</evidence>
<name>A0A7C5Z8P4_9FIRM</name>
<dbReference type="PANTHER" id="PTHR35007:SF1">
    <property type="entry name" value="PILUS ASSEMBLY PROTEIN"/>
    <property type="match status" value="1"/>
</dbReference>
<dbReference type="InterPro" id="IPR042094">
    <property type="entry name" value="T2SS_GspF_sf"/>
</dbReference>
<dbReference type="PANTHER" id="PTHR35007">
    <property type="entry name" value="INTEGRAL MEMBRANE PROTEIN-RELATED"/>
    <property type="match status" value="1"/>
</dbReference>
<feature type="domain" description="Type II secretion system protein GspF" evidence="7">
    <location>
        <begin position="132"/>
        <end position="260"/>
    </location>
</feature>
<evidence type="ECO:0000256" key="2">
    <source>
        <dbReference type="ARBA" id="ARBA00022475"/>
    </source>
</evidence>
<keyword evidence="4 6" id="KW-1133">Transmembrane helix</keyword>
<evidence type="ECO:0000256" key="1">
    <source>
        <dbReference type="ARBA" id="ARBA00004651"/>
    </source>
</evidence>
<reference evidence="8" key="1">
    <citation type="journal article" date="2020" name="mSystems">
        <title>Genome- and Community-Level Interaction Insights into Carbon Utilization and Element Cycling Functions of Hydrothermarchaeota in Hydrothermal Sediment.</title>
        <authorList>
            <person name="Zhou Z."/>
            <person name="Liu Y."/>
            <person name="Xu W."/>
            <person name="Pan J."/>
            <person name="Luo Z.H."/>
            <person name="Li M."/>
        </authorList>
    </citation>
    <scope>NUCLEOTIDE SEQUENCE [LARGE SCALE GENOMIC DNA]</scope>
    <source>
        <strain evidence="8">SpSt-102</strain>
    </source>
</reference>
<keyword evidence="5 6" id="KW-0472">Membrane</keyword>
<dbReference type="AlphaFoldDB" id="A0A7C5Z8P4"/>
<comment type="subcellular location">
    <subcellularLocation>
        <location evidence="1">Cell membrane</location>
        <topology evidence="1">Multi-pass membrane protein</topology>
    </subcellularLocation>
</comment>
<protein>
    <submittedName>
        <fullName evidence="8">Secretion system protein</fullName>
    </submittedName>
</protein>
<feature type="transmembrane region" description="Helical" evidence="6">
    <location>
        <begin position="99"/>
        <end position="118"/>
    </location>
</feature>